<gene>
    <name evidence="1" type="ORF">NDU88_002518</name>
</gene>
<dbReference type="EMBL" id="JANPWB010000007">
    <property type="protein sequence ID" value="KAJ1170645.1"/>
    <property type="molecule type" value="Genomic_DNA"/>
</dbReference>
<dbReference type="AlphaFoldDB" id="A0AAV7T2M6"/>
<proteinExistence type="predicted"/>
<sequence length="116" mass="12253">MPIRWDGGPLLPSAGVPGLVTGWGIQTPEIMRGVPNPWWPMGGGVRPNSPGGLPSAPSRHVRSRKEVFPIFGGWKLHFPASRALRRVACTPHAIAECRAGKPAGAGLDEDALGVPH</sequence>
<dbReference type="Proteomes" id="UP001066276">
    <property type="component" value="Chromosome 4_1"/>
</dbReference>
<evidence type="ECO:0000313" key="1">
    <source>
        <dbReference type="EMBL" id="KAJ1170645.1"/>
    </source>
</evidence>
<reference evidence="1" key="1">
    <citation type="journal article" date="2022" name="bioRxiv">
        <title>Sequencing and chromosome-scale assembly of the giantPleurodeles waltlgenome.</title>
        <authorList>
            <person name="Brown T."/>
            <person name="Elewa A."/>
            <person name="Iarovenko S."/>
            <person name="Subramanian E."/>
            <person name="Araus A.J."/>
            <person name="Petzold A."/>
            <person name="Susuki M."/>
            <person name="Suzuki K.-i.T."/>
            <person name="Hayashi T."/>
            <person name="Toyoda A."/>
            <person name="Oliveira C."/>
            <person name="Osipova E."/>
            <person name="Leigh N.D."/>
            <person name="Simon A."/>
            <person name="Yun M.H."/>
        </authorList>
    </citation>
    <scope>NUCLEOTIDE SEQUENCE</scope>
    <source>
        <strain evidence="1">20211129_DDA</strain>
        <tissue evidence="1">Liver</tissue>
    </source>
</reference>
<accession>A0AAV7T2M6</accession>
<evidence type="ECO:0000313" key="2">
    <source>
        <dbReference type="Proteomes" id="UP001066276"/>
    </source>
</evidence>
<protein>
    <submittedName>
        <fullName evidence="1">Uncharacterized protein</fullName>
    </submittedName>
</protein>
<name>A0AAV7T2M6_PLEWA</name>
<keyword evidence="2" id="KW-1185">Reference proteome</keyword>
<comment type="caution">
    <text evidence="1">The sequence shown here is derived from an EMBL/GenBank/DDBJ whole genome shotgun (WGS) entry which is preliminary data.</text>
</comment>
<organism evidence="1 2">
    <name type="scientific">Pleurodeles waltl</name>
    <name type="common">Iberian ribbed newt</name>
    <dbReference type="NCBI Taxonomy" id="8319"/>
    <lineage>
        <taxon>Eukaryota</taxon>
        <taxon>Metazoa</taxon>
        <taxon>Chordata</taxon>
        <taxon>Craniata</taxon>
        <taxon>Vertebrata</taxon>
        <taxon>Euteleostomi</taxon>
        <taxon>Amphibia</taxon>
        <taxon>Batrachia</taxon>
        <taxon>Caudata</taxon>
        <taxon>Salamandroidea</taxon>
        <taxon>Salamandridae</taxon>
        <taxon>Pleurodelinae</taxon>
        <taxon>Pleurodeles</taxon>
    </lineage>
</organism>